<dbReference type="SUPFAM" id="SSF69279">
    <property type="entry name" value="Phage tail proteins"/>
    <property type="match status" value="2"/>
</dbReference>
<dbReference type="InterPro" id="IPR006531">
    <property type="entry name" value="Gp5/Vgr_OB"/>
</dbReference>
<dbReference type="Proteomes" id="UP000317093">
    <property type="component" value="Chromosome"/>
</dbReference>
<reference evidence="2 3" key="1">
    <citation type="submission" date="2019-02" db="EMBL/GenBank/DDBJ databases">
        <title>Deep-cultivation of Planctomycetes and their phenomic and genomic characterization uncovers novel biology.</title>
        <authorList>
            <person name="Wiegand S."/>
            <person name="Jogler M."/>
            <person name="Boedeker C."/>
            <person name="Pinto D."/>
            <person name="Vollmers J."/>
            <person name="Rivas-Marin E."/>
            <person name="Kohn T."/>
            <person name="Peeters S.H."/>
            <person name="Heuer A."/>
            <person name="Rast P."/>
            <person name="Oberbeckmann S."/>
            <person name="Bunk B."/>
            <person name="Jeske O."/>
            <person name="Meyerdierks A."/>
            <person name="Storesund J.E."/>
            <person name="Kallscheuer N."/>
            <person name="Luecker S."/>
            <person name="Lage O.M."/>
            <person name="Pohl T."/>
            <person name="Merkel B.J."/>
            <person name="Hornburger P."/>
            <person name="Mueller R.-W."/>
            <person name="Bruemmer F."/>
            <person name="Labrenz M."/>
            <person name="Spormann A.M."/>
            <person name="Op den Camp H."/>
            <person name="Overmann J."/>
            <person name="Amann R."/>
            <person name="Jetten M.S.M."/>
            <person name="Mascher T."/>
            <person name="Medema M.H."/>
            <person name="Devos D.P."/>
            <person name="Kaster A.-K."/>
            <person name="Ovreas L."/>
            <person name="Rohde M."/>
            <person name="Galperin M.Y."/>
            <person name="Jogler C."/>
        </authorList>
    </citation>
    <scope>NUCLEOTIDE SEQUENCE [LARGE SCALE GENOMIC DNA]</scope>
    <source>
        <strain evidence="2 3">Pan216</strain>
    </source>
</reference>
<gene>
    <name evidence="2" type="ORF">Pan216_15110</name>
</gene>
<dbReference type="Pfam" id="PF05954">
    <property type="entry name" value="Phage_GPD"/>
    <property type="match status" value="1"/>
</dbReference>
<dbReference type="Gene3D" id="2.30.110.50">
    <property type="match status" value="1"/>
</dbReference>
<name>A0A518B115_9BACT</name>
<dbReference type="Gene3D" id="2.40.50.230">
    <property type="entry name" value="Gp5 N-terminal domain"/>
    <property type="match status" value="1"/>
</dbReference>
<evidence type="ECO:0000313" key="2">
    <source>
        <dbReference type="EMBL" id="QDU60663.1"/>
    </source>
</evidence>
<dbReference type="Gene3D" id="3.55.50.10">
    <property type="entry name" value="Baseplate protein-like domains"/>
    <property type="match status" value="1"/>
</dbReference>
<dbReference type="InterPro" id="IPR037026">
    <property type="entry name" value="Vgr_OB-fold_dom_sf"/>
</dbReference>
<dbReference type="KEGG" id="knv:Pan216_15110"/>
<accession>A0A518B115</accession>
<proteinExistence type="predicted"/>
<dbReference type="SUPFAM" id="SSF69255">
    <property type="entry name" value="gp5 N-terminal domain-like"/>
    <property type="match status" value="1"/>
</dbReference>
<dbReference type="AlphaFoldDB" id="A0A518B115"/>
<protein>
    <submittedName>
        <fullName evidence="2">Phage-related baseplate assembly protein</fullName>
    </submittedName>
</protein>
<evidence type="ECO:0000313" key="3">
    <source>
        <dbReference type="Proteomes" id="UP000317093"/>
    </source>
</evidence>
<dbReference type="EMBL" id="CP036279">
    <property type="protein sequence ID" value="QDU60663.1"/>
    <property type="molecule type" value="Genomic_DNA"/>
</dbReference>
<dbReference type="OrthoDB" id="9762420at2"/>
<dbReference type="RefSeq" id="WP_145256859.1">
    <property type="nucleotide sequence ID" value="NZ_CP036279.1"/>
</dbReference>
<dbReference type="Pfam" id="PF04717">
    <property type="entry name" value="Phage_base_V"/>
    <property type="match status" value="1"/>
</dbReference>
<feature type="domain" description="Gp5/Type VI secretion system Vgr protein OB-fold" evidence="1">
    <location>
        <begin position="414"/>
        <end position="473"/>
    </location>
</feature>
<sequence length="730" mass="82207">MVHSQTVELSLATPLKESGPTVYGFEGREAVSELFAYKLYLHTPTSEYLSSDKLLGQLASLSFTIDRQSTRRVHGMIDELSHVGGDARYEYYEAGLVPPVALLDLGRGYRIFAEKTFEQIVKESLEGYPVRFRLSEKHYPLDHSVRYAESTWNHVRRVAEDEGCHWYFEHDADWAPGQCGLTFADVMGQSPPIPGATPIPLRLEGTEPHINRWRTRQRLTARKVKTNDYHHEMPDADLSHTERFASPVRVGSRVATLDHPALKGCCLDVREPFAHQFREIARDGHHDPEGLDGLFEDKSRRTRILFERQLGQAIESRGRTNFSGMIPGHTFELSDAGSESGRYWIVQVKHGVRIPLADSSRVEASSYTARIRCIPAELPYRPPATASRHRVAGAAIGNVVASDHEEVTVNDYAAVKVRFPWDSDEGKNAVWARHRFARAGKGHGDIHLPHKEHEVLCVHEEGNPEHYYVLGSLPSVRHVPPESREVHRNVQGYWGQSLEQDRTSAHQLSFDRRDEGEKLAWRSEHDARISSESDHHIASDYAVINVGYATAESADDGSGSGGSSSGSGNHTLDVMGNFFESVWGGFTRQVLGDSNCRVKGFATFNSLIHTSLMDAPTIVIAAAVFHIHMVHNRFIIGIGRLDVSWGLAYWRFHFTKSSYKLWAARYMRKVAYMSIAIAQTDVFAATVNYAGAWFKSNPMKLRNRMLEIRKENLRSDSASMRLHTTAVYHA</sequence>
<keyword evidence="3" id="KW-1185">Reference proteome</keyword>
<dbReference type="Gene3D" id="4.10.220.110">
    <property type="match status" value="1"/>
</dbReference>
<dbReference type="InterPro" id="IPR006533">
    <property type="entry name" value="T6SS_Vgr_RhsGE"/>
</dbReference>
<organism evidence="2 3">
    <name type="scientific">Kolteria novifilia</name>
    <dbReference type="NCBI Taxonomy" id="2527975"/>
    <lineage>
        <taxon>Bacteria</taxon>
        <taxon>Pseudomonadati</taxon>
        <taxon>Planctomycetota</taxon>
        <taxon>Planctomycetia</taxon>
        <taxon>Kolteriales</taxon>
        <taxon>Kolteriaceae</taxon>
        <taxon>Kolteria</taxon>
    </lineage>
</organism>
<evidence type="ECO:0000259" key="1">
    <source>
        <dbReference type="Pfam" id="PF04717"/>
    </source>
</evidence>
<dbReference type="NCBIfam" id="TIGR01646">
    <property type="entry name" value="vgr_GE"/>
    <property type="match status" value="1"/>
</dbReference>